<organism evidence="3 4">
    <name type="scientific">Athelia psychrophila</name>
    <dbReference type="NCBI Taxonomy" id="1759441"/>
    <lineage>
        <taxon>Eukaryota</taxon>
        <taxon>Fungi</taxon>
        <taxon>Dikarya</taxon>
        <taxon>Basidiomycota</taxon>
        <taxon>Agaricomycotina</taxon>
        <taxon>Agaricomycetes</taxon>
        <taxon>Agaricomycetidae</taxon>
        <taxon>Atheliales</taxon>
        <taxon>Atheliaceae</taxon>
        <taxon>Athelia</taxon>
    </lineage>
</organism>
<proteinExistence type="predicted"/>
<evidence type="ECO:0000256" key="1">
    <source>
        <dbReference type="SAM" id="Coils"/>
    </source>
</evidence>
<accession>A0A166A0W3</accession>
<reference evidence="3 4" key="1">
    <citation type="journal article" date="2016" name="Mol. Biol. Evol.">
        <title>Comparative Genomics of Early-Diverging Mushroom-Forming Fungi Provides Insights into the Origins of Lignocellulose Decay Capabilities.</title>
        <authorList>
            <person name="Nagy L.G."/>
            <person name="Riley R."/>
            <person name="Tritt A."/>
            <person name="Adam C."/>
            <person name="Daum C."/>
            <person name="Floudas D."/>
            <person name="Sun H."/>
            <person name="Yadav J.S."/>
            <person name="Pangilinan J."/>
            <person name="Larsson K.H."/>
            <person name="Matsuura K."/>
            <person name="Barry K."/>
            <person name="Labutti K."/>
            <person name="Kuo R."/>
            <person name="Ohm R.A."/>
            <person name="Bhattacharya S.S."/>
            <person name="Shirouzu T."/>
            <person name="Yoshinaga Y."/>
            <person name="Martin F.M."/>
            <person name="Grigoriev I.V."/>
            <person name="Hibbett D.S."/>
        </authorList>
    </citation>
    <scope>NUCLEOTIDE SEQUENCE [LARGE SCALE GENOMIC DNA]</scope>
    <source>
        <strain evidence="3 4">CBS 109695</strain>
    </source>
</reference>
<dbReference type="Proteomes" id="UP000076532">
    <property type="component" value="Unassembled WGS sequence"/>
</dbReference>
<name>A0A166A0W3_9AGAM</name>
<keyword evidence="4" id="KW-1185">Reference proteome</keyword>
<dbReference type="AlphaFoldDB" id="A0A166A0W3"/>
<feature type="coiled-coil region" evidence="1">
    <location>
        <begin position="67"/>
        <end position="97"/>
    </location>
</feature>
<gene>
    <name evidence="3" type="ORF">FIBSPDRAFT_871898</name>
</gene>
<evidence type="ECO:0000256" key="2">
    <source>
        <dbReference type="SAM" id="MobiDB-lite"/>
    </source>
</evidence>
<feature type="region of interest" description="Disordered" evidence="2">
    <location>
        <begin position="1"/>
        <end position="29"/>
    </location>
</feature>
<sequence>MVQLASSPTPSPLPGSDRAPSPTRVDPDFLLKGLDIPGVDRESSRKCVLDVASAKLELHRTRADGALAAYRKSQAALEARKREYEREEDQYNDAMAAYTYFQHVLDKEALDKGTSVLEMDAPPSHARAEAEPQAATAYYKSSRILEFVRRLPPARTTPQPFELGAFGSLSRADVDEARAFFGVAPMPSA</sequence>
<evidence type="ECO:0000313" key="4">
    <source>
        <dbReference type="Proteomes" id="UP000076532"/>
    </source>
</evidence>
<evidence type="ECO:0000313" key="3">
    <source>
        <dbReference type="EMBL" id="KZP11134.1"/>
    </source>
</evidence>
<dbReference type="EMBL" id="KV417668">
    <property type="protein sequence ID" value="KZP11134.1"/>
    <property type="molecule type" value="Genomic_DNA"/>
</dbReference>
<protein>
    <submittedName>
        <fullName evidence="3">Uncharacterized protein</fullName>
    </submittedName>
</protein>
<keyword evidence="1" id="KW-0175">Coiled coil</keyword>